<comment type="function">
    <text evidence="9">Catalyzes the transfer of a farnesyl moiety from farnesyl diphosphate to a cysteine at the fourth position from the C-terminus of several proteins. The beta subunit is responsible for peptide-binding.</text>
</comment>
<keyword evidence="7" id="KW-0677">Repeat</keyword>
<comment type="catalytic activity">
    <reaction evidence="9">
        <text>L-cysteinyl-[protein] + (2E,6E)-farnesyl diphosphate = S-(2E,6E)-farnesyl-L-cysteinyl-[protein] + diphosphate</text>
        <dbReference type="Rhea" id="RHEA:13345"/>
        <dbReference type="Rhea" id="RHEA-COMP:10131"/>
        <dbReference type="Rhea" id="RHEA-COMP:11535"/>
        <dbReference type="ChEBI" id="CHEBI:29950"/>
        <dbReference type="ChEBI" id="CHEBI:33019"/>
        <dbReference type="ChEBI" id="CHEBI:86019"/>
        <dbReference type="ChEBI" id="CHEBI:175763"/>
    </reaction>
</comment>
<name>A0A9W7GL62_9STRA</name>
<evidence type="ECO:0000256" key="7">
    <source>
        <dbReference type="ARBA" id="ARBA00022737"/>
    </source>
</evidence>
<evidence type="ECO:0000256" key="9">
    <source>
        <dbReference type="RuleBase" id="RU365056"/>
    </source>
</evidence>
<evidence type="ECO:0000313" key="11">
    <source>
        <dbReference type="EMBL" id="GMI47345.1"/>
    </source>
</evidence>
<comment type="subunit">
    <text evidence="9">Heterodimer of an alpha and a beta subunit.</text>
</comment>
<evidence type="ECO:0000256" key="6">
    <source>
        <dbReference type="ARBA" id="ARBA00022723"/>
    </source>
</evidence>
<sequence>MGSQKVKFTVATSTTEQQEDTEKEIAPFYIDLTKLTGPNLAHLREVGLLAEDGFEVRLLREKHVKYLTGGLEKLGSGYVSLDASRPWIAYWCLHGLDLLEAAPVEMMPRIVDTLGRFQNATGGFGGGPAQISHGAPTYASCLALLLIAPSYPKAYDAIDRRSIYKWFLSMKRPNGGFMMHDDGETDVRASYTVIAIAKLLNLLTPELMEGVAEYILQCQTYEGGFGGEPGNECHGGYAYCAVAALQIMGKLGMCDLEGLKGWISRRQMGFEGGFAGRANKLVDGCYSFWQGGAMAIVDAYEGDMTEGGFGTGVTEYVAEVGEEGADVSATTEAKGPISGELSFDQAALQRYTLLCGQHVEGGLRDKPSKARDFYHSCYSLSGLSVSQHGSSKDGVPLVYGDARTNVLKPTHECFNIRVDRVEKARERFKDDVCNHDDLIS</sequence>
<evidence type="ECO:0000256" key="2">
    <source>
        <dbReference type="ARBA" id="ARBA00012702"/>
    </source>
</evidence>
<gene>
    <name evidence="11" type="ORF">TrCOL_g11213</name>
</gene>
<dbReference type="AlphaFoldDB" id="A0A9W7GL62"/>
<dbReference type="Pfam" id="PF00432">
    <property type="entry name" value="Prenyltrans"/>
    <property type="match status" value="1"/>
</dbReference>
<accession>A0A9W7GL62</accession>
<proteinExistence type="inferred from homology"/>
<dbReference type="InterPro" id="IPR045089">
    <property type="entry name" value="PGGT1B-like"/>
</dbReference>
<dbReference type="PANTHER" id="PTHR11774:SF6">
    <property type="entry name" value="PROTEIN FARNESYLTRANSFERASE SUBUNIT BETA"/>
    <property type="match status" value="1"/>
</dbReference>
<evidence type="ECO:0000256" key="5">
    <source>
        <dbReference type="ARBA" id="ARBA00022679"/>
    </source>
</evidence>
<evidence type="ECO:0000259" key="10">
    <source>
        <dbReference type="Pfam" id="PF00432"/>
    </source>
</evidence>
<dbReference type="Proteomes" id="UP001165065">
    <property type="component" value="Unassembled WGS sequence"/>
</dbReference>
<dbReference type="GO" id="GO:0008270">
    <property type="term" value="F:zinc ion binding"/>
    <property type="evidence" value="ECO:0007669"/>
    <property type="project" value="UniProtKB-UniRule"/>
</dbReference>
<keyword evidence="8 9" id="KW-0862">Zinc</keyword>
<evidence type="ECO:0000256" key="1">
    <source>
        <dbReference type="ARBA" id="ARBA00010497"/>
    </source>
</evidence>
<dbReference type="EMBL" id="BRYA01000341">
    <property type="protein sequence ID" value="GMI47345.1"/>
    <property type="molecule type" value="Genomic_DNA"/>
</dbReference>
<evidence type="ECO:0000256" key="8">
    <source>
        <dbReference type="ARBA" id="ARBA00022833"/>
    </source>
</evidence>
<evidence type="ECO:0000256" key="3">
    <source>
        <dbReference type="ARBA" id="ARBA00015798"/>
    </source>
</evidence>
<dbReference type="InterPro" id="IPR001330">
    <property type="entry name" value="Prenyltrans"/>
</dbReference>
<evidence type="ECO:0000313" key="12">
    <source>
        <dbReference type="Proteomes" id="UP001165065"/>
    </source>
</evidence>
<dbReference type="GO" id="GO:0004660">
    <property type="term" value="F:protein farnesyltransferase activity"/>
    <property type="evidence" value="ECO:0007669"/>
    <property type="project" value="UniProtKB-UniRule"/>
</dbReference>
<evidence type="ECO:0000256" key="4">
    <source>
        <dbReference type="ARBA" id="ARBA00022602"/>
    </source>
</evidence>
<dbReference type="PANTHER" id="PTHR11774">
    <property type="entry name" value="GERANYLGERANYL TRANSFERASE TYPE BETA SUBUNIT"/>
    <property type="match status" value="1"/>
</dbReference>
<dbReference type="CDD" id="cd02893">
    <property type="entry name" value="FTase"/>
    <property type="match status" value="1"/>
</dbReference>
<dbReference type="GO" id="GO:0097354">
    <property type="term" value="P:prenylation"/>
    <property type="evidence" value="ECO:0007669"/>
    <property type="project" value="UniProtKB-UniRule"/>
</dbReference>
<dbReference type="GO" id="GO:0005965">
    <property type="term" value="C:protein farnesyltransferase complex"/>
    <property type="evidence" value="ECO:0007669"/>
    <property type="project" value="UniProtKB-UniRule"/>
</dbReference>
<keyword evidence="5 9" id="KW-0808">Transferase</keyword>
<comment type="cofactor">
    <cofactor evidence="9">
        <name>Zn(2+)</name>
        <dbReference type="ChEBI" id="CHEBI:29105"/>
    </cofactor>
    <text evidence="9">Binds 1 zinc ion per subunit.</text>
</comment>
<organism evidence="11 12">
    <name type="scientific">Triparma columacea</name>
    <dbReference type="NCBI Taxonomy" id="722753"/>
    <lineage>
        <taxon>Eukaryota</taxon>
        <taxon>Sar</taxon>
        <taxon>Stramenopiles</taxon>
        <taxon>Ochrophyta</taxon>
        <taxon>Bolidophyceae</taxon>
        <taxon>Parmales</taxon>
        <taxon>Triparmaceae</taxon>
        <taxon>Triparma</taxon>
    </lineage>
</organism>
<dbReference type="InterPro" id="IPR008930">
    <property type="entry name" value="Terpenoid_cyclase/PrenylTrfase"/>
</dbReference>
<comment type="similarity">
    <text evidence="1 9">Belongs to the protein prenyltransferase subunit beta family.</text>
</comment>
<dbReference type="Gene3D" id="1.50.10.20">
    <property type="match status" value="1"/>
</dbReference>
<dbReference type="InterPro" id="IPR026872">
    <property type="entry name" value="FTB"/>
</dbReference>
<keyword evidence="4 9" id="KW-0637">Prenyltransferase</keyword>
<reference evidence="12" key="1">
    <citation type="journal article" date="2023" name="Commun. Biol.">
        <title>Genome analysis of Parmales, the sister group of diatoms, reveals the evolutionary specialization of diatoms from phago-mixotrophs to photoautotrophs.</title>
        <authorList>
            <person name="Ban H."/>
            <person name="Sato S."/>
            <person name="Yoshikawa S."/>
            <person name="Yamada K."/>
            <person name="Nakamura Y."/>
            <person name="Ichinomiya M."/>
            <person name="Sato N."/>
            <person name="Blanc-Mathieu R."/>
            <person name="Endo H."/>
            <person name="Kuwata A."/>
            <person name="Ogata H."/>
        </authorList>
    </citation>
    <scope>NUCLEOTIDE SEQUENCE [LARGE SCALE GENOMIC DNA]</scope>
</reference>
<feature type="domain" description="Prenyltransferase alpha-alpha toroid" evidence="10">
    <location>
        <begin position="58"/>
        <end position="416"/>
    </location>
</feature>
<dbReference type="EC" id="2.5.1.58" evidence="2 9"/>
<dbReference type="SUPFAM" id="SSF48239">
    <property type="entry name" value="Terpenoid cyclases/Protein prenyltransferases"/>
    <property type="match status" value="1"/>
</dbReference>
<comment type="caution">
    <text evidence="11">The sequence shown here is derived from an EMBL/GenBank/DDBJ whole genome shotgun (WGS) entry which is preliminary data.</text>
</comment>
<keyword evidence="6 9" id="KW-0479">Metal-binding</keyword>
<protein>
    <recommendedName>
        <fullName evidence="3 9">Protein farnesyltransferase subunit beta</fullName>
        <shortName evidence="9">FTase-beta</shortName>
        <ecNumber evidence="2 9">2.5.1.58</ecNumber>
    </recommendedName>
</protein>
<dbReference type="OrthoDB" id="10261146at2759"/>
<keyword evidence="12" id="KW-1185">Reference proteome</keyword>